<keyword evidence="2" id="KW-1133">Transmembrane helix</keyword>
<keyword evidence="2" id="KW-0812">Transmembrane</keyword>
<feature type="region of interest" description="Disordered" evidence="1">
    <location>
        <begin position="119"/>
        <end position="193"/>
    </location>
</feature>
<feature type="chain" id="PRO_5031510143" description="DOMON domain-containing protein" evidence="3">
    <location>
        <begin position="23"/>
        <end position="340"/>
    </location>
</feature>
<keyword evidence="2" id="KW-0472">Membrane</keyword>
<keyword evidence="3" id="KW-0732">Signal</keyword>
<evidence type="ECO:0000256" key="1">
    <source>
        <dbReference type="SAM" id="MobiDB-lite"/>
    </source>
</evidence>
<accession>A0A7S1USF2</accession>
<feature type="compositionally biased region" description="Basic and acidic residues" evidence="1">
    <location>
        <begin position="302"/>
        <end position="317"/>
    </location>
</feature>
<reference evidence="4" key="1">
    <citation type="submission" date="2021-01" db="EMBL/GenBank/DDBJ databases">
        <authorList>
            <person name="Corre E."/>
            <person name="Pelletier E."/>
            <person name="Niang G."/>
            <person name="Scheremetjew M."/>
            <person name="Finn R."/>
            <person name="Kale V."/>
            <person name="Holt S."/>
            <person name="Cochrane G."/>
            <person name="Meng A."/>
            <person name="Brown T."/>
            <person name="Cohen L."/>
        </authorList>
    </citation>
    <scope>NUCLEOTIDE SEQUENCE</scope>
    <source>
        <strain evidence="4">CCMP 410</strain>
    </source>
</reference>
<evidence type="ECO:0000313" key="4">
    <source>
        <dbReference type="EMBL" id="CAD9277189.1"/>
    </source>
</evidence>
<proteinExistence type="predicted"/>
<dbReference type="AlphaFoldDB" id="A0A7S1USF2"/>
<gene>
    <name evidence="4" type="ORF">GOCE00092_LOCUS6098</name>
</gene>
<sequence length="340" mass="37335">MFSFTFKLVASLLLVMGAPSQALDVYLDSFECNEELAVRAVNFAMLCGDDGDERCTFGDSVTLEGQLEYNGVADAGVNNGYVYINSDLKFFTVTYHLFEDVQMSLCHNNIYLDQAQRSRHLEDNGEDGEDGEDDGEEEGQDEEEGDEEDQEDENQDEEEDNEEEDEGEDEEDDEEGEEDDEQEEQDGDQYCPGDGLYSFSMSYTLPGGDGSTSWLATGWRGKGIVAMYSTQGDEDSLVGYCTMKLGTAVSSSANGGKMGMPSASTTFAIVAAAVALLSLCCCGFCFCLAKRRQRRRLGANNKDNDGKTAHLTQHDYGAESDGTSTIETRRDDGQSDVKLY</sequence>
<feature type="region of interest" description="Disordered" evidence="1">
    <location>
        <begin position="299"/>
        <end position="340"/>
    </location>
</feature>
<feature type="signal peptide" evidence="3">
    <location>
        <begin position="1"/>
        <end position="22"/>
    </location>
</feature>
<evidence type="ECO:0000256" key="2">
    <source>
        <dbReference type="SAM" id="Phobius"/>
    </source>
</evidence>
<organism evidence="4">
    <name type="scientific">Grammatophora oceanica</name>
    <dbReference type="NCBI Taxonomy" id="210454"/>
    <lineage>
        <taxon>Eukaryota</taxon>
        <taxon>Sar</taxon>
        <taxon>Stramenopiles</taxon>
        <taxon>Ochrophyta</taxon>
        <taxon>Bacillariophyta</taxon>
        <taxon>Fragilariophyceae</taxon>
        <taxon>Fragilariophycidae</taxon>
        <taxon>Rhabdonematales</taxon>
        <taxon>Grammatophoraceae</taxon>
        <taxon>Grammatophora</taxon>
    </lineage>
</organism>
<evidence type="ECO:0000256" key="3">
    <source>
        <dbReference type="SAM" id="SignalP"/>
    </source>
</evidence>
<evidence type="ECO:0008006" key="5">
    <source>
        <dbReference type="Google" id="ProtNLM"/>
    </source>
</evidence>
<feature type="transmembrane region" description="Helical" evidence="2">
    <location>
        <begin position="267"/>
        <end position="289"/>
    </location>
</feature>
<dbReference type="EMBL" id="HBGK01011759">
    <property type="protein sequence ID" value="CAD9277189.1"/>
    <property type="molecule type" value="Transcribed_RNA"/>
</dbReference>
<protein>
    <recommendedName>
        <fullName evidence="5">DOMON domain-containing protein</fullName>
    </recommendedName>
</protein>
<feature type="compositionally biased region" description="Acidic residues" evidence="1">
    <location>
        <begin position="124"/>
        <end position="187"/>
    </location>
</feature>
<name>A0A7S1USF2_9STRA</name>
<feature type="compositionally biased region" description="Basic and acidic residues" evidence="1">
    <location>
        <begin position="327"/>
        <end position="340"/>
    </location>
</feature>